<dbReference type="AlphaFoldDB" id="A0A0M9BJM1"/>
<dbReference type="Pfam" id="PF08534">
    <property type="entry name" value="Redoxin"/>
    <property type="match status" value="1"/>
</dbReference>
<dbReference type="InterPro" id="IPR036249">
    <property type="entry name" value="Thioredoxin-like_sf"/>
</dbReference>
<proteinExistence type="inferred from homology"/>
<comment type="catalytic activity">
    <reaction evidence="6">
        <text>a hydroperoxide + [thioredoxin]-dithiol = an alcohol + [thioredoxin]-disulfide + H2O</text>
        <dbReference type="Rhea" id="RHEA:62620"/>
        <dbReference type="Rhea" id="RHEA-COMP:10698"/>
        <dbReference type="Rhea" id="RHEA-COMP:10700"/>
        <dbReference type="ChEBI" id="CHEBI:15377"/>
        <dbReference type="ChEBI" id="CHEBI:29950"/>
        <dbReference type="ChEBI" id="CHEBI:30879"/>
        <dbReference type="ChEBI" id="CHEBI:35924"/>
        <dbReference type="ChEBI" id="CHEBI:50058"/>
        <dbReference type="EC" id="1.11.1.24"/>
    </reaction>
</comment>
<keyword evidence="2 6" id="KW-0049">Antioxidant</keyword>
<evidence type="ECO:0000256" key="1">
    <source>
        <dbReference type="ARBA" id="ARBA00022559"/>
    </source>
</evidence>
<feature type="domain" description="Thioredoxin" evidence="7">
    <location>
        <begin position="23"/>
        <end position="172"/>
    </location>
</feature>
<evidence type="ECO:0000313" key="9">
    <source>
        <dbReference type="Proteomes" id="UP000037688"/>
    </source>
</evidence>
<evidence type="ECO:0000256" key="4">
    <source>
        <dbReference type="ARBA" id="ARBA00023157"/>
    </source>
</evidence>
<dbReference type="NCBIfam" id="NF001808">
    <property type="entry name" value="PRK00522.1"/>
    <property type="match status" value="1"/>
</dbReference>
<dbReference type="EMBL" id="LITU01000081">
    <property type="protein sequence ID" value="KOY13289.1"/>
    <property type="molecule type" value="Genomic_DNA"/>
</dbReference>
<comment type="similarity">
    <text evidence="6">Belongs to the peroxiredoxin family. Tpx subfamily.</text>
</comment>
<protein>
    <recommendedName>
        <fullName evidence="6">Thiol peroxidase</fullName>
        <shortName evidence="6">Tpx</shortName>
        <ecNumber evidence="6">1.11.1.24</ecNumber>
    </recommendedName>
    <alternativeName>
        <fullName evidence="6">Peroxiredoxin tpx</fullName>
        <shortName evidence="6">Prx</shortName>
    </alternativeName>
    <alternativeName>
        <fullName evidence="6">Thioredoxin peroxidase</fullName>
    </alternativeName>
    <alternativeName>
        <fullName evidence="6">Thioredoxin-dependent peroxiredoxin</fullName>
    </alternativeName>
</protein>
<dbReference type="InterPro" id="IPR002065">
    <property type="entry name" value="TPX"/>
</dbReference>
<dbReference type="EC" id="1.11.1.24" evidence="6"/>
<dbReference type="PANTHER" id="PTHR43110">
    <property type="entry name" value="THIOL PEROXIDASE"/>
    <property type="match status" value="1"/>
</dbReference>
<dbReference type="PATRIC" id="fig|1705561.3.peg.5569"/>
<dbReference type="GO" id="GO:0008379">
    <property type="term" value="F:thioredoxin peroxidase activity"/>
    <property type="evidence" value="ECO:0007669"/>
    <property type="project" value="UniProtKB-UniRule"/>
</dbReference>
<dbReference type="InterPro" id="IPR050455">
    <property type="entry name" value="Tpx_Peroxidase_subfamily"/>
</dbReference>
<evidence type="ECO:0000256" key="3">
    <source>
        <dbReference type="ARBA" id="ARBA00023002"/>
    </source>
</evidence>
<keyword evidence="1 6" id="KW-0575">Peroxidase</keyword>
<dbReference type="PANTHER" id="PTHR43110:SF1">
    <property type="entry name" value="THIOL PEROXIDASE"/>
    <property type="match status" value="1"/>
</dbReference>
<keyword evidence="4" id="KW-1015">Disulfide bond</keyword>
<comment type="caution">
    <text evidence="8">The sequence shown here is derived from an EMBL/GenBank/DDBJ whole genome shotgun (WGS) entry which is preliminary data.</text>
</comment>
<dbReference type="OrthoDB" id="9781543at2"/>
<organism evidence="8 9">
    <name type="scientific">Paenibacillus xylanivorans</name>
    <dbReference type="NCBI Taxonomy" id="1705561"/>
    <lineage>
        <taxon>Bacteria</taxon>
        <taxon>Bacillati</taxon>
        <taxon>Bacillota</taxon>
        <taxon>Bacilli</taxon>
        <taxon>Bacillales</taxon>
        <taxon>Paenibacillaceae</taxon>
        <taxon>Paenibacillus</taxon>
    </lineage>
</organism>
<keyword evidence="5 6" id="KW-0676">Redox-active center</keyword>
<evidence type="ECO:0000256" key="2">
    <source>
        <dbReference type="ARBA" id="ARBA00022862"/>
    </source>
</evidence>
<dbReference type="Proteomes" id="UP000037688">
    <property type="component" value="Unassembled WGS sequence"/>
</dbReference>
<dbReference type="InterPro" id="IPR013766">
    <property type="entry name" value="Thioredoxin_domain"/>
</dbReference>
<dbReference type="InterPro" id="IPR018219">
    <property type="entry name" value="Tpx_CS"/>
</dbReference>
<evidence type="ECO:0000256" key="5">
    <source>
        <dbReference type="ARBA" id="ARBA00023284"/>
    </source>
</evidence>
<dbReference type="RefSeq" id="WP_053783636.1">
    <property type="nucleotide sequence ID" value="NZ_LITU01000081.1"/>
</dbReference>
<keyword evidence="9" id="KW-1185">Reference proteome</keyword>
<evidence type="ECO:0000313" key="8">
    <source>
        <dbReference type="EMBL" id="KOY13289.1"/>
    </source>
</evidence>
<dbReference type="PROSITE" id="PS51352">
    <property type="entry name" value="THIOREDOXIN_2"/>
    <property type="match status" value="1"/>
</dbReference>
<reference evidence="8 9" key="1">
    <citation type="submission" date="2015-08" db="EMBL/GenBank/DDBJ databases">
        <title>Draft genome sequence of cellulolytic and xylanolytic Paenibacillus sp. A59, isolated from a decaying forest soil from Patagonia, Argentina.</title>
        <authorList>
            <person name="Ghio S."/>
            <person name="Caceres A.M."/>
            <person name="Talia P."/>
            <person name="Grasso D."/>
            <person name="Campos E."/>
        </authorList>
    </citation>
    <scope>NUCLEOTIDE SEQUENCE [LARGE SCALE GENOMIC DNA]</scope>
    <source>
        <strain evidence="8 9">A59</strain>
    </source>
</reference>
<dbReference type="HAMAP" id="MF_00269">
    <property type="entry name" value="Tpx"/>
    <property type="match status" value="1"/>
</dbReference>
<dbReference type="Gene3D" id="3.40.30.10">
    <property type="entry name" value="Glutaredoxin"/>
    <property type="match status" value="1"/>
</dbReference>
<evidence type="ECO:0000259" key="7">
    <source>
        <dbReference type="PROSITE" id="PS51352"/>
    </source>
</evidence>
<dbReference type="SUPFAM" id="SSF52833">
    <property type="entry name" value="Thioredoxin-like"/>
    <property type="match status" value="1"/>
</dbReference>
<gene>
    <name evidence="6" type="primary">tpx</name>
    <name evidence="8" type="ORF">AMS66_26500</name>
</gene>
<sequence length="172" mass="18726">MAQERTGAATFKGNPITLIGPELKVGDQAPDFTLSKNLVEDASLKDFAGKVKLISVVPSLDTGVCDAQTRRFNVEAGDLGDNVVVLTVSVDLPFAQARWCGAAGVDRVVTLSDYKTRSFGEDYGVLIKEFQLDMRSIFVVDAEDRITYVEYLPEMTDSPNFEQAISAVKALL</sequence>
<dbReference type="PROSITE" id="PS01265">
    <property type="entry name" value="TPX"/>
    <property type="match status" value="1"/>
</dbReference>
<comment type="caution">
    <text evidence="6">Lacks conserved residue(s) required for the propagation of feature annotation.</text>
</comment>
<dbReference type="InterPro" id="IPR013740">
    <property type="entry name" value="Redoxin"/>
</dbReference>
<accession>A0A0M9BJM1</accession>
<comment type="subunit">
    <text evidence="6">Homodimer.</text>
</comment>
<keyword evidence="3 6" id="KW-0560">Oxidoreductase</keyword>
<comment type="function">
    <text evidence="6">Thiol-specific peroxidase that catalyzes the reduction of hydrogen peroxide and organic hydroperoxides to water and alcohols, respectively. Plays a role in cell protection against oxidative stress by detoxifying peroxides.</text>
</comment>
<feature type="active site" description="Cysteine sulfenic acid (-SOH) intermediate" evidence="6">
    <location>
        <position position="65"/>
    </location>
</feature>
<dbReference type="CDD" id="cd03014">
    <property type="entry name" value="PRX_Atyp2cys"/>
    <property type="match status" value="1"/>
</dbReference>
<name>A0A0M9BJM1_9BACL</name>
<evidence type="ECO:0000256" key="6">
    <source>
        <dbReference type="HAMAP-Rule" id="MF_00269"/>
    </source>
</evidence>